<name>A0AAV9JVB3_9PEZI</name>
<dbReference type="AlphaFoldDB" id="A0AAV9JVB3"/>
<proteinExistence type="predicted"/>
<feature type="compositionally biased region" description="Basic and acidic residues" evidence="1">
    <location>
        <begin position="1"/>
        <end position="19"/>
    </location>
</feature>
<protein>
    <submittedName>
        <fullName evidence="2">Uncharacterized protein</fullName>
    </submittedName>
</protein>
<feature type="region of interest" description="Disordered" evidence="1">
    <location>
        <begin position="1"/>
        <end position="38"/>
    </location>
</feature>
<evidence type="ECO:0000313" key="3">
    <source>
        <dbReference type="Proteomes" id="UP001324427"/>
    </source>
</evidence>
<comment type="caution">
    <text evidence="2">The sequence shown here is derived from an EMBL/GenBank/DDBJ whole genome shotgun (WGS) entry which is preliminary data.</text>
</comment>
<keyword evidence="3" id="KW-1185">Reference proteome</keyword>
<sequence>MKRRIREALSRSGDGDRATKMVMRPRNSGGITSPSAEGAASPCRLLTLRDNIYGQLLVSSDFVIDVPYYLSHTVPKRGRYQPQYPEINNSGAKSAVSAYTALAATCQQLSHEVKPCFFGRNAFATRAPAVTLPLRDADLMRIKHLVLYRYTVHAPAALDIKLHGNTVEAHVFCGQNFLAEAVLAAYPGNKAPPSPHTQQQTQGLVESAMQPVIEELKQAVKEEDTLTRRVWNS</sequence>
<evidence type="ECO:0000313" key="2">
    <source>
        <dbReference type="EMBL" id="KAK4549032.1"/>
    </source>
</evidence>
<accession>A0AAV9JVB3</accession>
<gene>
    <name evidence="2" type="ORF">LTR36_007488</name>
</gene>
<dbReference type="EMBL" id="JAVFHQ010000005">
    <property type="protein sequence ID" value="KAK4549032.1"/>
    <property type="molecule type" value="Genomic_DNA"/>
</dbReference>
<organism evidence="2 3">
    <name type="scientific">Oleoguttula mirabilis</name>
    <dbReference type="NCBI Taxonomy" id="1507867"/>
    <lineage>
        <taxon>Eukaryota</taxon>
        <taxon>Fungi</taxon>
        <taxon>Dikarya</taxon>
        <taxon>Ascomycota</taxon>
        <taxon>Pezizomycotina</taxon>
        <taxon>Dothideomycetes</taxon>
        <taxon>Dothideomycetidae</taxon>
        <taxon>Mycosphaerellales</taxon>
        <taxon>Teratosphaeriaceae</taxon>
        <taxon>Oleoguttula</taxon>
    </lineage>
</organism>
<dbReference type="Proteomes" id="UP001324427">
    <property type="component" value="Unassembled WGS sequence"/>
</dbReference>
<reference evidence="2 3" key="1">
    <citation type="submission" date="2021-11" db="EMBL/GenBank/DDBJ databases">
        <title>Black yeast isolated from Biological Soil Crust.</title>
        <authorList>
            <person name="Kurbessoian T."/>
        </authorList>
    </citation>
    <scope>NUCLEOTIDE SEQUENCE [LARGE SCALE GENOMIC DNA]</scope>
    <source>
        <strain evidence="2 3">CCFEE 5522</strain>
    </source>
</reference>
<evidence type="ECO:0000256" key="1">
    <source>
        <dbReference type="SAM" id="MobiDB-lite"/>
    </source>
</evidence>